<sequence length="99" mass="11530">MSGFNNYKILETIYYEDKKIILLDPVSKDEPINNIYCVDKNNNIIWQVESVTEKYKNKINMPYEGMSLHNQFITAANFIGVGYDIDIRTGKIINSYIVK</sequence>
<dbReference type="InterPro" id="IPR058263">
    <property type="entry name" value="DUF7957"/>
</dbReference>
<reference evidence="1 2" key="1">
    <citation type="submission" date="2016-10" db="EMBL/GenBank/DDBJ databases">
        <authorList>
            <person name="de Groot N.N."/>
        </authorList>
    </citation>
    <scope>NUCLEOTIDE SEQUENCE [LARGE SCALE GENOMIC DNA]</scope>
    <source>
        <strain evidence="1 2">Z108</strain>
    </source>
</reference>
<dbReference type="EMBL" id="FOQK01000005">
    <property type="protein sequence ID" value="SFH80759.1"/>
    <property type="molecule type" value="Genomic_DNA"/>
</dbReference>
<proteinExistence type="predicted"/>
<protein>
    <recommendedName>
        <fullName evidence="3">Arylsulfotransferase (ASST)</fullName>
    </recommendedName>
</protein>
<dbReference type="OrthoDB" id="7067862at2"/>
<evidence type="ECO:0008006" key="3">
    <source>
        <dbReference type="Google" id="ProtNLM"/>
    </source>
</evidence>
<gene>
    <name evidence="1" type="ORF">SAMN04487861_10549</name>
</gene>
<evidence type="ECO:0000313" key="2">
    <source>
        <dbReference type="Proteomes" id="UP000183639"/>
    </source>
</evidence>
<dbReference type="AlphaFoldDB" id="A0A1I3D2K3"/>
<evidence type="ECO:0000313" key="1">
    <source>
        <dbReference type="EMBL" id="SFH80759.1"/>
    </source>
</evidence>
<dbReference type="RefSeq" id="WP_075442498.1">
    <property type="nucleotide sequence ID" value="NZ_FOQK01000005.1"/>
</dbReference>
<dbReference type="Proteomes" id="UP000183639">
    <property type="component" value="Unassembled WGS sequence"/>
</dbReference>
<name>A0A1I3D2K3_SELRU</name>
<accession>A0A1I3D2K3</accession>
<dbReference type="Pfam" id="PF25857">
    <property type="entry name" value="DUF7957"/>
    <property type="match status" value="1"/>
</dbReference>
<organism evidence="1 2">
    <name type="scientific">Selenomonas ruminantium</name>
    <dbReference type="NCBI Taxonomy" id="971"/>
    <lineage>
        <taxon>Bacteria</taxon>
        <taxon>Bacillati</taxon>
        <taxon>Bacillota</taxon>
        <taxon>Negativicutes</taxon>
        <taxon>Selenomonadales</taxon>
        <taxon>Selenomonadaceae</taxon>
        <taxon>Selenomonas</taxon>
    </lineage>
</organism>